<dbReference type="Gene3D" id="1.10.510.10">
    <property type="entry name" value="Transferase(Phosphotransferase) domain 1"/>
    <property type="match status" value="1"/>
</dbReference>
<reference evidence="3" key="1">
    <citation type="submission" date="2015-07" db="EMBL/GenBank/DDBJ databases">
        <title>Transcriptome Assembly of Anthurium amnicola.</title>
        <authorList>
            <person name="Suzuki J."/>
        </authorList>
    </citation>
    <scope>NUCLEOTIDE SEQUENCE</scope>
</reference>
<protein>
    <submittedName>
        <fullName evidence="3">Putative inactive receptor kinase At2g26730</fullName>
    </submittedName>
</protein>
<evidence type="ECO:0000259" key="2">
    <source>
        <dbReference type="PROSITE" id="PS50011"/>
    </source>
</evidence>
<dbReference type="InterPro" id="IPR050994">
    <property type="entry name" value="At_inactive_RLKs"/>
</dbReference>
<organism evidence="3">
    <name type="scientific">Anthurium amnicola</name>
    <dbReference type="NCBI Taxonomy" id="1678845"/>
    <lineage>
        <taxon>Eukaryota</taxon>
        <taxon>Viridiplantae</taxon>
        <taxon>Streptophyta</taxon>
        <taxon>Embryophyta</taxon>
        <taxon>Tracheophyta</taxon>
        <taxon>Spermatophyta</taxon>
        <taxon>Magnoliopsida</taxon>
        <taxon>Liliopsida</taxon>
        <taxon>Araceae</taxon>
        <taxon>Pothoideae</taxon>
        <taxon>Potheae</taxon>
        <taxon>Anthurium</taxon>
    </lineage>
</organism>
<dbReference type="InterPro" id="IPR011009">
    <property type="entry name" value="Kinase-like_dom_sf"/>
</dbReference>
<dbReference type="PROSITE" id="PS50011">
    <property type="entry name" value="PROTEIN_KINASE_DOM"/>
    <property type="match status" value="1"/>
</dbReference>
<sequence length="189" mass="20032">GRGLAHLHTAAHLAHGNVRASNVLLRPDHPSFAAVSEFGLSPLLATPPPPSRVAAGYLAPELLETREPTSPSDVYSFGVLLLELLTGRSPNQPSPAGDEEVFDLPRWVQSVVREEWTAEVFDPELARCHAPEEEMVRVLQLAMACVATVPRARPEMGRVVRVLEDVVGRGDGPSKGGSGGSTPPAAASP</sequence>
<dbReference type="PANTHER" id="PTHR48010:SF55">
    <property type="entry name" value="OS01G0607900 PROTEIN"/>
    <property type="match status" value="1"/>
</dbReference>
<feature type="region of interest" description="Disordered" evidence="1">
    <location>
        <begin position="167"/>
        <end position="189"/>
    </location>
</feature>
<keyword evidence="3" id="KW-0675">Receptor</keyword>
<dbReference type="EMBL" id="GDJX01027056">
    <property type="protein sequence ID" value="JAT40880.1"/>
    <property type="molecule type" value="Transcribed_RNA"/>
</dbReference>
<dbReference type="Pfam" id="PF07714">
    <property type="entry name" value="PK_Tyr_Ser-Thr"/>
    <property type="match status" value="1"/>
</dbReference>
<feature type="domain" description="Protein kinase" evidence="2">
    <location>
        <begin position="1"/>
        <end position="167"/>
    </location>
</feature>
<feature type="non-terminal residue" evidence="3">
    <location>
        <position position="1"/>
    </location>
</feature>
<keyword evidence="3" id="KW-0418">Kinase</keyword>
<proteinExistence type="predicted"/>
<evidence type="ECO:0000313" key="3">
    <source>
        <dbReference type="EMBL" id="JAT40880.1"/>
    </source>
</evidence>
<dbReference type="GO" id="GO:0005524">
    <property type="term" value="F:ATP binding"/>
    <property type="evidence" value="ECO:0007669"/>
    <property type="project" value="InterPro"/>
</dbReference>
<evidence type="ECO:0000256" key="1">
    <source>
        <dbReference type="SAM" id="MobiDB-lite"/>
    </source>
</evidence>
<keyword evidence="3" id="KW-0808">Transferase</keyword>
<dbReference type="InterPro" id="IPR001245">
    <property type="entry name" value="Ser-Thr/Tyr_kinase_cat_dom"/>
</dbReference>
<dbReference type="AlphaFoldDB" id="A0A1D1XER0"/>
<name>A0A1D1XER0_9ARAE</name>
<accession>A0A1D1XER0</accession>
<feature type="compositionally biased region" description="Gly residues" evidence="1">
    <location>
        <begin position="169"/>
        <end position="180"/>
    </location>
</feature>
<dbReference type="SUPFAM" id="SSF56112">
    <property type="entry name" value="Protein kinase-like (PK-like)"/>
    <property type="match status" value="1"/>
</dbReference>
<dbReference type="PANTHER" id="PTHR48010">
    <property type="entry name" value="OS05G0588300 PROTEIN"/>
    <property type="match status" value="1"/>
</dbReference>
<dbReference type="InterPro" id="IPR000719">
    <property type="entry name" value="Prot_kinase_dom"/>
</dbReference>
<dbReference type="GO" id="GO:0004672">
    <property type="term" value="F:protein kinase activity"/>
    <property type="evidence" value="ECO:0007669"/>
    <property type="project" value="InterPro"/>
</dbReference>
<gene>
    <name evidence="3" type="primary">At2g26730_7</name>
    <name evidence="3" type="ORF">g.47715</name>
</gene>